<sequence length="320" mass="35762">MFGGDRCGGFFPDINCMSITPARTSNHRRAQSESFLQFPDDLFLDPDLDLFDSPPTIPSPPVGVEVKPEPNPYARQRSLSVDDDFFDNLGLSNTGMMEGEGKQVVLGDADDDDEGDIKTHRRRHSFSVDGSVFEADSGFDGVKKAMAADKLAQLALIDPKRAKRILANRHSAARSKERKIKYTSELERKVHTLQTEATTLSAQVTMLQSDTNGLTAENKELKLRLQAMEQQSHLREALNEALRNEVHRLKIETGQIPTSNGHTFSSRLPLQYPSQASSHFYGSHQAQQNHPQTQQSRTNTNSNNQIPDRSVQSSFMDYSN</sequence>
<comment type="subcellular location">
    <subcellularLocation>
        <location evidence="1">Nucleus</location>
    </subcellularLocation>
</comment>
<evidence type="ECO:0000256" key="2">
    <source>
        <dbReference type="ARBA" id="ARBA00023015"/>
    </source>
</evidence>
<dbReference type="AlphaFoldDB" id="A0A7N0TZF9"/>
<organism evidence="8 9">
    <name type="scientific">Kalanchoe fedtschenkoi</name>
    <name type="common">Lavender scallops</name>
    <name type="synonym">South American air plant</name>
    <dbReference type="NCBI Taxonomy" id="63787"/>
    <lineage>
        <taxon>Eukaryota</taxon>
        <taxon>Viridiplantae</taxon>
        <taxon>Streptophyta</taxon>
        <taxon>Embryophyta</taxon>
        <taxon>Tracheophyta</taxon>
        <taxon>Spermatophyta</taxon>
        <taxon>Magnoliopsida</taxon>
        <taxon>eudicotyledons</taxon>
        <taxon>Gunneridae</taxon>
        <taxon>Pentapetalae</taxon>
        <taxon>Saxifragales</taxon>
        <taxon>Crassulaceae</taxon>
        <taxon>Kalanchoe</taxon>
    </lineage>
</organism>
<accession>A0A7N0TZF9</accession>
<evidence type="ECO:0000256" key="4">
    <source>
        <dbReference type="ARBA" id="ARBA00023163"/>
    </source>
</evidence>
<dbReference type="FunFam" id="1.20.5.170:FF:000009">
    <property type="entry name" value="probable transcription factor PosF21"/>
    <property type="match status" value="1"/>
</dbReference>
<feature type="region of interest" description="Disordered" evidence="6">
    <location>
        <begin position="274"/>
        <end position="320"/>
    </location>
</feature>
<dbReference type="GO" id="GO:0005634">
    <property type="term" value="C:nucleus"/>
    <property type="evidence" value="ECO:0007669"/>
    <property type="project" value="UniProtKB-SubCell"/>
</dbReference>
<dbReference type="PANTHER" id="PTHR13690">
    <property type="entry name" value="TRANSCRIPTION FACTOR POSF21-RELATED"/>
    <property type="match status" value="1"/>
</dbReference>
<evidence type="ECO:0000256" key="5">
    <source>
        <dbReference type="ARBA" id="ARBA00023242"/>
    </source>
</evidence>
<feature type="domain" description="BZIP" evidence="7">
    <location>
        <begin position="158"/>
        <end position="221"/>
    </location>
</feature>
<dbReference type="GO" id="GO:0003677">
    <property type="term" value="F:DNA binding"/>
    <property type="evidence" value="ECO:0007669"/>
    <property type="project" value="UniProtKB-KW"/>
</dbReference>
<dbReference type="SUPFAM" id="SSF57959">
    <property type="entry name" value="Leucine zipper domain"/>
    <property type="match status" value="1"/>
</dbReference>
<evidence type="ECO:0000256" key="3">
    <source>
        <dbReference type="ARBA" id="ARBA00023125"/>
    </source>
</evidence>
<evidence type="ECO:0000313" key="9">
    <source>
        <dbReference type="Proteomes" id="UP000594263"/>
    </source>
</evidence>
<dbReference type="Gene3D" id="1.20.5.170">
    <property type="match status" value="1"/>
</dbReference>
<keyword evidence="3" id="KW-0238">DNA-binding</keyword>
<keyword evidence="2" id="KW-0805">Transcription regulation</keyword>
<feature type="compositionally biased region" description="Low complexity" evidence="6">
    <location>
        <begin position="285"/>
        <end position="305"/>
    </location>
</feature>
<dbReference type="CDD" id="cd14703">
    <property type="entry name" value="bZIP_plant_RF2"/>
    <property type="match status" value="1"/>
</dbReference>
<keyword evidence="5" id="KW-0539">Nucleus</keyword>
<name>A0A7N0TZF9_KALFE</name>
<dbReference type="SMART" id="SM00338">
    <property type="entry name" value="BRLZ"/>
    <property type="match status" value="1"/>
</dbReference>
<dbReference type="GO" id="GO:0003700">
    <property type="term" value="F:DNA-binding transcription factor activity"/>
    <property type="evidence" value="ECO:0007669"/>
    <property type="project" value="InterPro"/>
</dbReference>
<dbReference type="Proteomes" id="UP000594263">
    <property type="component" value="Unplaced"/>
</dbReference>
<evidence type="ECO:0000259" key="7">
    <source>
        <dbReference type="PROSITE" id="PS50217"/>
    </source>
</evidence>
<evidence type="ECO:0000256" key="1">
    <source>
        <dbReference type="ARBA" id="ARBA00004123"/>
    </source>
</evidence>
<dbReference type="OMA" id="QMPSYFM"/>
<keyword evidence="9" id="KW-1185">Reference proteome</keyword>
<dbReference type="InterPro" id="IPR044759">
    <property type="entry name" value="bZIP_RF2"/>
</dbReference>
<reference evidence="8" key="1">
    <citation type="submission" date="2021-01" db="UniProtKB">
        <authorList>
            <consortium name="EnsemblPlants"/>
        </authorList>
    </citation>
    <scope>IDENTIFICATION</scope>
</reference>
<dbReference type="EnsemblPlants" id="Kaladp0048s0793.1.v1.1">
    <property type="protein sequence ID" value="Kaladp0048s0793.1.v1.1"/>
    <property type="gene ID" value="Kaladp0048s0793.v1.1"/>
</dbReference>
<dbReference type="PROSITE" id="PS50217">
    <property type="entry name" value="BZIP"/>
    <property type="match status" value="1"/>
</dbReference>
<feature type="compositionally biased region" description="Polar residues" evidence="6">
    <location>
        <begin position="306"/>
        <end position="320"/>
    </location>
</feature>
<keyword evidence="4" id="KW-0804">Transcription</keyword>
<dbReference type="InterPro" id="IPR046347">
    <property type="entry name" value="bZIP_sf"/>
</dbReference>
<evidence type="ECO:0000256" key="6">
    <source>
        <dbReference type="SAM" id="MobiDB-lite"/>
    </source>
</evidence>
<protein>
    <recommendedName>
        <fullName evidence="7">BZIP domain-containing protein</fullName>
    </recommendedName>
</protein>
<dbReference type="Gramene" id="Kaladp0048s0793.1.v1.1">
    <property type="protein sequence ID" value="Kaladp0048s0793.1.v1.1"/>
    <property type="gene ID" value="Kaladp0048s0793.v1.1"/>
</dbReference>
<dbReference type="PANTHER" id="PTHR13690:SF86">
    <property type="entry name" value="TRANSCRIPTION FACTOR VIP1"/>
    <property type="match status" value="1"/>
</dbReference>
<proteinExistence type="predicted"/>
<dbReference type="InterPro" id="IPR004827">
    <property type="entry name" value="bZIP"/>
</dbReference>
<evidence type="ECO:0000313" key="8">
    <source>
        <dbReference type="EnsemblPlants" id="Kaladp0048s0793.1.v1.1"/>
    </source>
</evidence>
<dbReference type="Pfam" id="PF00170">
    <property type="entry name" value="bZIP_1"/>
    <property type="match status" value="1"/>
</dbReference>